<dbReference type="PANTHER" id="PTHR43318:SF2">
    <property type="entry name" value="UDP-N-ACETYLGLUCOSAMINE 4,6-DEHYDRATASE (INVERTING)"/>
    <property type="match status" value="1"/>
</dbReference>
<reference evidence="4" key="1">
    <citation type="submission" date="2017-09" db="EMBL/GenBank/DDBJ databases">
        <title>Depth-based differentiation of microbial function through sediment-hosted aquifers and enrichment of novel symbionts in the deep terrestrial subsurface.</title>
        <authorList>
            <person name="Probst A.J."/>
            <person name="Ladd B."/>
            <person name="Jarett J.K."/>
            <person name="Geller-Mcgrath D.E."/>
            <person name="Sieber C.M.K."/>
            <person name="Emerson J.B."/>
            <person name="Anantharaman K."/>
            <person name="Thomas B.C."/>
            <person name="Malmstrom R."/>
            <person name="Stieglmeier M."/>
            <person name="Klingl A."/>
            <person name="Woyke T."/>
            <person name="Ryan C.M."/>
            <person name="Banfield J.F."/>
        </authorList>
    </citation>
    <scope>NUCLEOTIDE SEQUENCE [LARGE SCALE GENOMIC DNA]</scope>
</reference>
<dbReference type="InterPro" id="IPR036291">
    <property type="entry name" value="NAD(P)-bd_dom_sf"/>
</dbReference>
<gene>
    <name evidence="3" type="ORF">COT75_03050</name>
</gene>
<dbReference type="CDD" id="cd05237">
    <property type="entry name" value="UDP_invert_4-6DH_SDR_e"/>
    <property type="match status" value="1"/>
</dbReference>
<evidence type="ECO:0000313" key="3">
    <source>
        <dbReference type="EMBL" id="PIS09213.1"/>
    </source>
</evidence>
<comment type="similarity">
    <text evidence="1">Belongs to the polysaccharide synthase family.</text>
</comment>
<comment type="caution">
    <text evidence="3">The sequence shown here is derived from an EMBL/GenBank/DDBJ whole genome shotgun (WGS) entry which is preliminary data.</text>
</comment>
<name>A0A2H0W978_9BACT</name>
<dbReference type="AlphaFoldDB" id="A0A2H0W978"/>
<dbReference type="PANTHER" id="PTHR43318">
    <property type="entry name" value="UDP-N-ACETYLGLUCOSAMINE 4,6-DEHYDRATASE"/>
    <property type="match status" value="1"/>
</dbReference>
<sequence>MEMNIFKDKTILITGGTGFLGRALTKEILKQSPKAVRLFSRDEVKHYKAQEFFNYNPKLRNFIGDVRDYPRLKKACRQVDIVIHAAALKRIDLIEYNVDEAIKTNILGTLNLVNACLANKIKKAVFVSTDKACSPVNTYGACKFVSERIFTESNYSRGDIGTIFTTVRYGNVLESTGSVIPLFNSKIKKGEDIPLTDPRMTRFIISPKQSVELILNAIKYAQGGEVFVPKLKSFKIIDLIEILMKKNKAKNKIKMVGIRPGEKIDELLINESEIPRTIKFKNFYVILSSIRKQKKGRKPIYLSKGRRMGKMEEYSSRNYLITKKEIKKIFKNLEII</sequence>
<dbReference type="InterPro" id="IPR003869">
    <property type="entry name" value="Polysac_CapD-like"/>
</dbReference>
<evidence type="ECO:0000259" key="2">
    <source>
        <dbReference type="Pfam" id="PF02719"/>
    </source>
</evidence>
<dbReference type="Gene3D" id="3.40.50.720">
    <property type="entry name" value="NAD(P)-binding Rossmann-like Domain"/>
    <property type="match status" value="1"/>
</dbReference>
<dbReference type="Pfam" id="PF02719">
    <property type="entry name" value="Polysacc_synt_2"/>
    <property type="match status" value="1"/>
</dbReference>
<dbReference type="Proteomes" id="UP000230093">
    <property type="component" value="Unassembled WGS sequence"/>
</dbReference>
<evidence type="ECO:0000256" key="1">
    <source>
        <dbReference type="ARBA" id="ARBA00007430"/>
    </source>
</evidence>
<feature type="domain" description="Polysaccharide biosynthesis protein CapD-like" evidence="2">
    <location>
        <begin position="11"/>
        <end position="286"/>
    </location>
</feature>
<protein>
    <recommendedName>
        <fullName evidence="2">Polysaccharide biosynthesis protein CapD-like domain-containing protein</fullName>
    </recommendedName>
</protein>
<dbReference type="SUPFAM" id="SSF51735">
    <property type="entry name" value="NAD(P)-binding Rossmann-fold domains"/>
    <property type="match status" value="1"/>
</dbReference>
<evidence type="ECO:0000313" key="4">
    <source>
        <dbReference type="Proteomes" id="UP000230093"/>
    </source>
</evidence>
<organism evidence="3 4">
    <name type="scientific">Candidatus Beckwithbacteria bacterium CG10_big_fil_rev_8_21_14_0_10_34_10</name>
    <dbReference type="NCBI Taxonomy" id="1974495"/>
    <lineage>
        <taxon>Bacteria</taxon>
        <taxon>Candidatus Beckwithiibacteriota</taxon>
    </lineage>
</organism>
<proteinExistence type="inferred from homology"/>
<dbReference type="InterPro" id="IPR051203">
    <property type="entry name" value="Polysaccharide_Synthase-Rel"/>
</dbReference>
<dbReference type="EMBL" id="PEZT01000016">
    <property type="protein sequence ID" value="PIS09213.1"/>
    <property type="molecule type" value="Genomic_DNA"/>
</dbReference>
<accession>A0A2H0W978</accession>